<gene>
    <name evidence="2" type="ORF">Salat_2975600</name>
    <name evidence="1" type="ORF">Salat_2977000</name>
</gene>
<accession>A0AAE2C7M8</accession>
<sequence length="263" mass="28573">MYNIKGSPSFGGIKTGLLVSTSGQRVGRSLDLSIVQVLKAPFGYGHNYHIRQGLEASYQRLSARTGLVDLSRTLTAGVGLGLRTVRGTSFCLIQLGPKTGGSLGEMGKASSYRRGGDSLLLHKLIPHKKTDPVALAFRVLSIPSHSIPGYTAPRPESPRPLFSARNPRSWLCQHNIRAVPFILLCGPRPGPAFWEARSHRAHGPAGLPAVVGILPFPGQRLGWMRDLLHEERVVSTGCFRAAKLTPIRISSSKVPYPYARIIE</sequence>
<dbReference type="Proteomes" id="UP001293254">
    <property type="component" value="Unassembled WGS sequence"/>
</dbReference>
<reference evidence="2" key="1">
    <citation type="submission" date="2020-06" db="EMBL/GenBank/DDBJ databases">
        <authorList>
            <person name="Li T."/>
            <person name="Hu X."/>
            <person name="Zhang T."/>
            <person name="Song X."/>
            <person name="Zhang H."/>
            <person name="Dai N."/>
            <person name="Sheng W."/>
            <person name="Hou X."/>
            <person name="Wei L."/>
        </authorList>
    </citation>
    <scope>NUCLEOTIDE SEQUENCE</scope>
    <source>
        <strain evidence="2">3651</strain>
        <tissue evidence="2">Leaf</tissue>
    </source>
</reference>
<evidence type="ECO:0000313" key="3">
    <source>
        <dbReference type="Proteomes" id="UP001293254"/>
    </source>
</evidence>
<proteinExistence type="predicted"/>
<evidence type="ECO:0000313" key="1">
    <source>
        <dbReference type="EMBL" id="KAK4412025.1"/>
    </source>
</evidence>
<dbReference type="AlphaFoldDB" id="A0AAE2C7M8"/>
<comment type="caution">
    <text evidence="2">The sequence shown here is derived from an EMBL/GenBank/DDBJ whole genome shotgun (WGS) entry which is preliminary data.</text>
</comment>
<name>A0AAE2C7M8_9LAMI</name>
<protein>
    <submittedName>
        <fullName evidence="2">Uncharacterized protein</fullName>
    </submittedName>
</protein>
<reference evidence="2" key="2">
    <citation type="journal article" date="2024" name="Plant">
        <title>Genomic evolution and insights into agronomic trait innovations of Sesamum species.</title>
        <authorList>
            <person name="Miao H."/>
            <person name="Wang L."/>
            <person name="Qu L."/>
            <person name="Liu H."/>
            <person name="Sun Y."/>
            <person name="Le M."/>
            <person name="Wang Q."/>
            <person name="Wei S."/>
            <person name="Zheng Y."/>
            <person name="Lin W."/>
            <person name="Duan Y."/>
            <person name="Cao H."/>
            <person name="Xiong S."/>
            <person name="Wang X."/>
            <person name="Wei L."/>
            <person name="Li C."/>
            <person name="Ma Q."/>
            <person name="Ju M."/>
            <person name="Zhao R."/>
            <person name="Li G."/>
            <person name="Mu C."/>
            <person name="Tian Q."/>
            <person name="Mei H."/>
            <person name="Zhang T."/>
            <person name="Gao T."/>
            <person name="Zhang H."/>
        </authorList>
    </citation>
    <scope>NUCLEOTIDE SEQUENCE</scope>
    <source>
        <strain evidence="2">3651</strain>
    </source>
</reference>
<dbReference type="EMBL" id="JACGWO010000040">
    <property type="protein sequence ID" value="KAK4412025.1"/>
    <property type="molecule type" value="Genomic_DNA"/>
</dbReference>
<organism evidence="2 3">
    <name type="scientific">Sesamum alatum</name>
    <dbReference type="NCBI Taxonomy" id="300844"/>
    <lineage>
        <taxon>Eukaryota</taxon>
        <taxon>Viridiplantae</taxon>
        <taxon>Streptophyta</taxon>
        <taxon>Embryophyta</taxon>
        <taxon>Tracheophyta</taxon>
        <taxon>Spermatophyta</taxon>
        <taxon>Magnoliopsida</taxon>
        <taxon>eudicotyledons</taxon>
        <taxon>Gunneridae</taxon>
        <taxon>Pentapetalae</taxon>
        <taxon>asterids</taxon>
        <taxon>lamiids</taxon>
        <taxon>Lamiales</taxon>
        <taxon>Pedaliaceae</taxon>
        <taxon>Sesamum</taxon>
    </lineage>
</organism>
<keyword evidence="3" id="KW-1185">Reference proteome</keyword>
<dbReference type="EMBL" id="JACGWO010000038">
    <property type="protein sequence ID" value="KAK4412041.1"/>
    <property type="molecule type" value="Genomic_DNA"/>
</dbReference>
<evidence type="ECO:0000313" key="2">
    <source>
        <dbReference type="EMBL" id="KAK4412041.1"/>
    </source>
</evidence>